<dbReference type="EMBL" id="LAZR01047570">
    <property type="protein sequence ID" value="KKK93911.1"/>
    <property type="molecule type" value="Genomic_DNA"/>
</dbReference>
<dbReference type="Gene3D" id="3.40.50.150">
    <property type="entry name" value="Vaccinia Virus protein VP39"/>
    <property type="match status" value="1"/>
</dbReference>
<reference evidence="1" key="1">
    <citation type="journal article" date="2015" name="Nature">
        <title>Complex archaea that bridge the gap between prokaryotes and eukaryotes.</title>
        <authorList>
            <person name="Spang A."/>
            <person name="Saw J.H."/>
            <person name="Jorgensen S.L."/>
            <person name="Zaremba-Niedzwiedzka K."/>
            <person name="Martijn J."/>
            <person name="Lind A.E."/>
            <person name="van Eijk R."/>
            <person name="Schleper C."/>
            <person name="Guy L."/>
            <person name="Ettema T.J."/>
        </authorList>
    </citation>
    <scope>NUCLEOTIDE SEQUENCE</scope>
</reference>
<proteinExistence type="predicted"/>
<comment type="caution">
    <text evidence="1">The sequence shown here is derived from an EMBL/GenBank/DDBJ whole genome shotgun (WGS) entry which is preliminary data.</text>
</comment>
<evidence type="ECO:0000313" key="1">
    <source>
        <dbReference type="EMBL" id="KKK93911.1"/>
    </source>
</evidence>
<accession>A0A0F9CB36</accession>
<sequence>MIKKELQGLEKLEGRTQEYINIVKLIPDKSLLTENYLFKLFMDCKSVFNLPGDVAEVGVYKGGGTKLLAKTFELTEKTIHAFDTFSGMPPVDVEKDWHKEGDFITLL</sequence>
<dbReference type="Pfam" id="PF05711">
    <property type="entry name" value="TylF"/>
    <property type="match status" value="1"/>
</dbReference>
<protein>
    <recommendedName>
        <fullName evidence="2">Macrocin O-methyltransferase</fullName>
    </recommendedName>
</protein>
<evidence type="ECO:0008006" key="2">
    <source>
        <dbReference type="Google" id="ProtNLM"/>
    </source>
</evidence>
<dbReference type="InterPro" id="IPR008884">
    <property type="entry name" value="TylF_MeTrfase"/>
</dbReference>
<dbReference type="AlphaFoldDB" id="A0A0F9CB36"/>
<name>A0A0F9CB36_9ZZZZ</name>
<gene>
    <name evidence="1" type="ORF">LCGC14_2688170</name>
</gene>
<organism evidence="1">
    <name type="scientific">marine sediment metagenome</name>
    <dbReference type="NCBI Taxonomy" id="412755"/>
    <lineage>
        <taxon>unclassified sequences</taxon>
        <taxon>metagenomes</taxon>
        <taxon>ecological metagenomes</taxon>
    </lineage>
</organism>
<dbReference type="InterPro" id="IPR029063">
    <property type="entry name" value="SAM-dependent_MTases_sf"/>
</dbReference>